<dbReference type="Proteomes" id="UP000242715">
    <property type="component" value="Unassembled WGS sequence"/>
</dbReference>
<dbReference type="AlphaFoldDB" id="A0A2Z6NP09"/>
<dbReference type="EMBL" id="DF974115">
    <property type="protein sequence ID" value="GAU45336.1"/>
    <property type="molecule type" value="Genomic_DNA"/>
</dbReference>
<keyword evidence="1" id="KW-0732">Signal</keyword>
<evidence type="ECO:0000313" key="2">
    <source>
        <dbReference type="EMBL" id="GAU45336.1"/>
    </source>
</evidence>
<feature type="signal peptide" evidence="1">
    <location>
        <begin position="1"/>
        <end position="18"/>
    </location>
</feature>
<protein>
    <submittedName>
        <fullName evidence="2">Uncharacterized protein</fullName>
    </submittedName>
</protein>
<name>A0A2Z6NP09_TRISU</name>
<evidence type="ECO:0000313" key="3">
    <source>
        <dbReference type="Proteomes" id="UP000242715"/>
    </source>
</evidence>
<proteinExistence type="predicted"/>
<keyword evidence="3" id="KW-1185">Reference proteome</keyword>
<gene>
    <name evidence="2" type="ORF">TSUD_84530</name>
</gene>
<organism evidence="2 3">
    <name type="scientific">Trifolium subterraneum</name>
    <name type="common">Subterranean clover</name>
    <dbReference type="NCBI Taxonomy" id="3900"/>
    <lineage>
        <taxon>Eukaryota</taxon>
        <taxon>Viridiplantae</taxon>
        <taxon>Streptophyta</taxon>
        <taxon>Embryophyta</taxon>
        <taxon>Tracheophyta</taxon>
        <taxon>Spermatophyta</taxon>
        <taxon>Magnoliopsida</taxon>
        <taxon>eudicotyledons</taxon>
        <taxon>Gunneridae</taxon>
        <taxon>Pentapetalae</taxon>
        <taxon>rosids</taxon>
        <taxon>fabids</taxon>
        <taxon>Fabales</taxon>
        <taxon>Fabaceae</taxon>
        <taxon>Papilionoideae</taxon>
        <taxon>50 kb inversion clade</taxon>
        <taxon>NPAAA clade</taxon>
        <taxon>Hologalegina</taxon>
        <taxon>IRL clade</taxon>
        <taxon>Trifolieae</taxon>
        <taxon>Trifolium</taxon>
    </lineage>
</organism>
<feature type="chain" id="PRO_5016417545" evidence="1">
    <location>
        <begin position="19"/>
        <end position="58"/>
    </location>
</feature>
<accession>A0A2Z6NP09</accession>
<evidence type="ECO:0000256" key="1">
    <source>
        <dbReference type="SAM" id="SignalP"/>
    </source>
</evidence>
<reference evidence="3" key="1">
    <citation type="journal article" date="2017" name="Front. Plant Sci.">
        <title>Climate Clever Clovers: New Paradigm to Reduce the Environmental Footprint of Ruminants by Breeding Low Methanogenic Forages Utilizing Haplotype Variation.</title>
        <authorList>
            <person name="Kaur P."/>
            <person name="Appels R."/>
            <person name="Bayer P.E."/>
            <person name="Keeble-Gagnere G."/>
            <person name="Wang J."/>
            <person name="Hirakawa H."/>
            <person name="Shirasawa K."/>
            <person name="Vercoe P."/>
            <person name="Stefanova K."/>
            <person name="Durmic Z."/>
            <person name="Nichols P."/>
            <person name="Revell C."/>
            <person name="Isobe S.N."/>
            <person name="Edwards D."/>
            <person name="Erskine W."/>
        </authorList>
    </citation>
    <scope>NUCLEOTIDE SEQUENCE [LARGE SCALE GENOMIC DNA]</scope>
    <source>
        <strain evidence="3">cv. Daliak</strain>
    </source>
</reference>
<sequence length="58" mass="6461">MLMGILKIKSLALNTTLSLQVVEEGVAKQEAEDVEKLNLRPLVAKFNVKYVVSQTMMP</sequence>